<dbReference type="RefSeq" id="WP_102789368.1">
    <property type="nucleotide sequence ID" value="NZ_JBBYHY010000011.1"/>
</dbReference>
<gene>
    <name evidence="1" type="ORF">AAE039_18185</name>
</gene>
<comment type="caution">
    <text evidence="1">The sequence shown here is derived from an EMBL/GenBank/DDBJ whole genome shotgun (WGS) entry which is preliminary data.</text>
</comment>
<evidence type="ECO:0000313" key="1">
    <source>
        <dbReference type="EMBL" id="MEL3955491.1"/>
    </source>
</evidence>
<protein>
    <submittedName>
        <fullName evidence="1">Uncharacterized protein</fullName>
    </submittedName>
</protein>
<evidence type="ECO:0000313" key="2">
    <source>
        <dbReference type="Proteomes" id="UP001455088"/>
    </source>
</evidence>
<sequence>MRSSTVEGQRYSGTGLACGAGRRMMKQVALPIQASDTREKKLDRRWKDLDESLEELQQLLGGKAG</sequence>
<organism evidence="1 2">
    <name type="scientific">Stenotrophomonas bentonitica</name>
    <dbReference type="NCBI Taxonomy" id="1450134"/>
    <lineage>
        <taxon>Bacteria</taxon>
        <taxon>Pseudomonadati</taxon>
        <taxon>Pseudomonadota</taxon>
        <taxon>Gammaproteobacteria</taxon>
        <taxon>Lysobacterales</taxon>
        <taxon>Lysobacteraceae</taxon>
        <taxon>Stenotrophomonas</taxon>
    </lineage>
</organism>
<accession>A0ABU9JRL5</accession>
<dbReference type="Proteomes" id="UP001455088">
    <property type="component" value="Unassembled WGS sequence"/>
</dbReference>
<reference evidence="1 2" key="1">
    <citation type="submission" date="2024-04" db="EMBL/GenBank/DDBJ databases">
        <title>Bacterial endophytes with biocontrol capabilities against important plant pathogens.</title>
        <authorList>
            <person name="Alayande K.A."/>
        </authorList>
    </citation>
    <scope>NUCLEOTIDE SEQUENCE [LARGE SCALE GENOMIC DNA]</scope>
    <source>
        <strain evidence="1 2">KV22</strain>
    </source>
</reference>
<dbReference type="EMBL" id="JBBYHY010000011">
    <property type="protein sequence ID" value="MEL3955491.1"/>
    <property type="molecule type" value="Genomic_DNA"/>
</dbReference>
<proteinExistence type="predicted"/>
<keyword evidence="2" id="KW-1185">Reference proteome</keyword>
<name>A0ABU9JRL5_9GAMM</name>